<feature type="active site" description="Nucleophile" evidence="4">
    <location>
        <position position="7"/>
    </location>
</feature>
<evidence type="ECO:0000256" key="1">
    <source>
        <dbReference type="ARBA" id="ARBA00011063"/>
    </source>
</evidence>
<dbReference type="PANTHER" id="PTHR11717">
    <property type="entry name" value="LOW MOLECULAR WEIGHT PROTEIN TYROSINE PHOSPHATASE"/>
    <property type="match status" value="1"/>
</dbReference>
<dbReference type="PRINTS" id="PR00719">
    <property type="entry name" value="LMWPTPASE"/>
</dbReference>
<evidence type="ECO:0000313" key="8">
    <source>
        <dbReference type="Proteomes" id="UP000502196"/>
    </source>
</evidence>
<comment type="similarity">
    <text evidence="1">Belongs to the low molecular weight phosphotyrosine protein phosphatase family.</text>
</comment>
<dbReference type="Pfam" id="PF01451">
    <property type="entry name" value="LMWPc"/>
    <property type="match status" value="1"/>
</dbReference>
<feature type="compositionally biased region" description="Basic and acidic residues" evidence="5">
    <location>
        <begin position="153"/>
        <end position="164"/>
    </location>
</feature>
<evidence type="ECO:0000259" key="6">
    <source>
        <dbReference type="SMART" id="SM00226"/>
    </source>
</evidence>
<sequence length="211" mass="22976">MRILFVCTGNTCRSPMAAALLRRLAKQRGYSLEVRSAGLAAVPGLPASEHAREVLRRRGVEDVEEHRSRSVAQEDVEWADVVLTMTEGHKRMMHARFPSAVSKVFTLNEYAWPGENAKDIADPFGGDVEEYARCLEEIEKALTALMDRLTRETDGTQAEHRDGEAGGNTEDAGNGGPPRNAREDAEDTQGGLSDAPGGQFPPTPRAADNDC</sequence>
<accession>A0A6F9EHE0</accession>
<name>A0A6F9EHE0_9BACL</name>
<proteinExistence type="inferred from homology"/>
<feature type="region of interest" description="Disordered" evidence="5">
    <location>
        <begin position="153"/>
        <end position="211"/>
    </location>
</feature>
<dbReference type="PANTHER" id="PTHR11717:SF31">
    <property type="entry name" value="LOW MOLECULAR WEIGHT PROTEIN-TYROSINE-PHOSPHATASE ETP-RELATED"/>
    <property type="match status" value="1"/>
</dbReference>
<dbReference type="InterPro" id="IPR050438">
    <property type="entry name" value="LMW_PTPase"/>
</dbReference>
<feature type="active site" description="Proton donor" evidence="4">
    <location>
        <position position="122"/>
    </location>
</feature>
<evidence type="ECO:0000256" key="5">
    <source>
        <dbReference type="SAM" id="MobiDB-lite"/>
    </source>
</evidence>
<keyword evidence="3" id="KW-0904">Protein phosphatase</keyword>
<keyword evidence="2" id="KW-0378">Hydrolase</keyword>
<feature type="active site" description="Nucleophile" evidence="4">
    <location>
        <position position="13"/>
    </location>
</feature>
<evidence type="ECO:0000256" key="4">
    <source>
        <dbReference type="PIRSR" id="PIRSR617867-1"/>
    </source>
</evidence>
<dbReference type="RefSeq" id="WP_170086965.1">
    <property type="nucleotide sequence ID" value="NZ_CP047971.1"/>
</dbReference>
<evidence type="ECO:0000256" key="2">
    <source>
        <dbReference type="ARBA" id="ARBA00022801"/>
    </source>
</evidence>
<dbReference type="GO" id="GO:0004725">
    <property type="term" value="F:protein tyrosine phosphatase activity"/>
    <property type="evidence" value="ECO:0007669"/>
    <property type="project" value="InterPro"/>
</dbReference>
<dbReference type="InterPro" id="IPR023485">
    <property type="entry name" value="Ptyr_pPase"/>
</dbReference>
<dbReference type="AlphaFoldDB" id="A0A6F9EHE0"/>
<dbReference type="SMART" id="SM00226">
    <property type="entry name" value="LMWPc"/>
    <property type="match status" value="1"/>
</dbReference>
<dbReference type="SUPFAM" id="SSF52788">
    <property type="entry name" value="Phosphotyrosine protein phosphatases I"/>
    <property type="match status" value="1"/>
</dbReference>
<evidence type="ECO:0000256" key="3">
    <source>
        <dbReference type="ARBA" id="ARBA00022912"/>
    </source>
</evidence>
<dbReference type="EMBL" id="LR792683">
    <property type="protein sequence ID" value="CAB3396282.1"/>
    <property type="molecule type" value="Genomic_DNA"/>
</dbReference>
<dbReference type="CDD" id="cd16344">
    <property type="entry name" value="LMWPAP"/>
    <property type="match status" value="1"/>
</dbReference>
<organism evidence="7 8">
    <name type="scientific">Kyrpidia spormannii</name>
    <dbReference type="NCBI Taxonomy" id="2055160"/>
    <lineage>
        <taxon>Bacteria</taxon>
        <taxon>Bacillati</taxon>
        <taxon>Bacillota</taxon>
        <taxon>Bacilli</taxon>
        <taxon>Bacillales</taxon>
        <taxon>Alicyclobacillaceae</taxon>
        <taxon>Kyrpidia</taxon>
    </lineage>
</organism>
<feature type="domain" description="Phosphotyrosine protein phosphatase I" evidence="6">
    <location>
        <begin position="1"/>
        <end position="148"/>
    </location>
</feature>
<dbReference type="Proteomes" id="UP000502196">
    <property type="component" value="Chromosome"/>
</dbReference>
<dbReference type="InterPro" id="IPR017867">
    <property type="entry name" value="Tyr_phospatase_low_mol_wt"/>
</dbReference>
<gene>
    <name evidence="7" type="ORF">COOX1_3528</name>
</gene>
<evidence type="ECO:0000313" key="7">
    <source>
        <dbReference type="EMBL" id="CAB3396282.1"/>
    </source>
</evidence>
<dbReference type="Gene3D" id="3.40.50.2300">
    <property type="match status" value="1"/>
</dbReference>
<dbReference type="InterPro" id="IPR036196">
    <property type="entry name" value="Ptyr_pPase_sf"/>
</dbReference>
<reference evidence="7 8" key="1">
    <citation type="submission" date="2020-04" db="EMBL/GenBank/DDBJ databases">
        <authorList>
            <person name="Hogendoorn C."/>
        </authorList>
    </citation>
    <scope>NUCLEOTIDE SEQUENCE [LARGE SCALE GENOMIC DNA]</scope>
    <source>
        <strain evidence="7">COOX1</strain>
    </source>
</reference>
<protein>
    <submittedName>
        <fullName evidence="7">Low molecular weight phosphatase family protein</fullName>
    </submittedName>
</protein>